<feature type="compositionally biased region" description="Basic residues" evidence="1">
    <location>
        <begin position="119"/>
        <end position="140"/>
    </location>
</feature>
<dbReference type="AlphaFoldDB" id="A0A6C0DVX3"/>
<feature type="region of interest" description="Disordered" evidence="1">
    <location>
        <begin position="111"/>
        <end position="140"/>
    </location>
</feature>
<organism evidence="2">
    <name type="scientific">viral metagenome</name>
    <dbReference type="NCBI Taxonomy" id="1070528"/>
    <lineage>
        <taxon>unclassified sequences</taxon>
        <taxon>metagenomes</taxon>
        <taxon>organismal metagenomes</taxon>
    </lineage>
</organism>
<protein>
    <submittedName>
        <fullName evidence="2">Uncharacterized protein</fullName>
    </submittedName>
</protein>
<evidence type="ECO:0000256" key="1">
    <source>
        <dbReference type="SAM" id="MobiDB-lite"/>
    </source>
</evidence>
<sequence length="140" mass="16395">MPVMSRECKLFPIYRKYIEEYGDNVNQFLFNVAERANVVAEYGAISHESELSTGEIFQQINFLKQELAKRLEHEGREAGEKESQMIRILEDTLPDMIISFCSAQRRINNVKQLHGSGGHARKSRKRTIRRRRTGKNKRRL</sequence>
<name>A0A6C0DVX3_9ZZZZ</name>
<dbReference type="EMBL" id="MN739665">
    <property type="protein sequence ID" value="QHT19385.1"/>
    <property type="molecule type" value="Genomic_DNA"/>
</dbReference>
<proteinExistence type="predicted"/>
<evidence type="ECO:0000313" key="2">
    <source>
        <dbReference type="EMBL" id="QHT19385.1"/>
    </source>
</evidence>
<accession>A0A6C0DVX3</accession>
<reference evidence="2" key="1">
    <citation type="journal article" date="2020" name="Nature">
        <title>Giant virus diversity and host interactions through global metagenomics.</title>
        <authorList>
            <person name="Schulz F."/>
            <person name="Roux S."/>
            <person name="Paez-Espino D."/>
            <person name="Jungbluth S."/>
            <person name="Walsh D.A."/>
            <person name="Denef V.J."/>
            <person name="McMahon K.D."/>
            <person name="Konstantinidis K.T."/>
            <person name="Eloe-Fadrosh E.A."/>
            <person name="Kyrpides N.C."/>
            <person name="Woyke T."/>
        </authorList>
    </citation>
    <scope>NUCLEOTIDE SEQUENCE</scope>
    <source>
        <strain evidence="2">GVMAG-M-3300023174-57</strain>
    </source>
</reference>